<reference evidence="2 3" key="1">
    <citation type="journal article" date="2008" name="PLoS Genet.">
        <title>Genomic islands in the pathogenic filamentous fungus Aspergillus fumigatus.</title>
        <authorList>
            <person name="Fedorova N.D."/>
            <person name="Khaldi N."/>
            <person name="Joardar V.S."/>
            <person name="Maiti R."/>
            <person name="Amedeo P."/>
            <person name="Anderson M.J."/>
            <person name="Crabtree J."/>
            <person name="Silva J.C."/>
            <person name="Badger J.H."/>
            <person name="Albarraq A."/>
            <person name="Angiuoli S."/>
            <person name="Bussey H."/>
            <person name="Bowyer P."/>
            <person name="Cotty P.J."/>
            <person name="Dyer P.S."/>
            <person name="Egan A."/>
            <person name="Galens K."/>
            <person name="Fraser-Liggett C.M."/>
            <person name="Haas B.J."/>
            <person name="Inman J.M."/>
            <person name="Kent R."/>
            <person name="Lemieux S."/>
            <person name="Malavazi I."/>
            <person name="Orvis J."/>
            <person name="Roemer T."/>
            <person name="Ronning C.M."/>
            <person name="Sundaram J.P."/>
            <person name="Sutton G."/>
            <person name="Turner G."/>
            <person name="Venter J.C."/>
            <person name="White O.R."/>
            <person name="Whitty B.R."/>
            <person name="Youngman P."/>
            <person name="Wolfe K.H."/>
            <person name="Goldman G.H."/>
            <person name="Wortman J.R."/>
            <person name="Jiang B."/>
            <person name="Denning D.W."/>
            <person name="Nierman W.C."/>
        </authorList>
    </citation>
    <scope>NUCLEOTIDE SEQUENCE [LARGE SCALE GENOMIC DNA]</scope>
    <source>
        <strain evidence="3">CBS 144.89 / FGSC A1163 / CEA10</strain>
    </source>
</reference>
<gene>
    <name evidence="2" type="ORF">AFUB_030500</name>
</gene>
<dbReference type="PhylomeDB" id="B0XU66"/>
<dbReference type="AlphaFoldDB" id="B0XU66"/>
<evidence type="ECO:0000313" key="2">
    <source>
        <dbReference type="EMBL" id="EDP54989.1"/>
    </source>
</evidence>
<evidence type="ECO:0000259" key="1">
    <source>
        <dbReference type="Pfam" id="PF00561"/>
    </source>
</evidence>
<dbReference type="PANTHER" id="PTHR43798:SF33">
    <property type="entry name" value="HYDROLASE, PUTATIVE (AFU_ORTHOLOGUE AFUA_2G14860)-RELATED"/>
    <property type="match status" value="1"/>
</dbReference>
<dbReference type="EMBL" id="DS499595">
    <property type="protein sequence ID" value="EDP54989.1"/>
    <property type="molecule type" value="Genomic_DNA"/>
</dbReference>
<dbReference type="SUPFAM" id="SSF53474">
    <property type="entry name" value="alpha/beta-Hydrolases"/>
    <property type="match status" value="1"/>
</dbReference>
<name>B0XU66_ASPFC</name>
<evidence type="ECO:0000313" key="3">
    <source>
        <dbReference type="Proteomes" id="UP000001699"/>
    </source>
</evidence>
<dbReference type="OrthoDB" id="284184at2759"/>
<dbReference type="PANTHER" id="PTHR43798">
    <property type="entry name" value="MONOACYLGLYCEROL LIPASE"/>
    <property type="match status" value="1"/>
</dbReference>
<dbReference type="InterPro" id="IPR050266">
    <property type="entry name" value="AB_hydrolase_sf"/>
</dbReference>
<dbReference type="GO" id="GO:0047372">
    <property type="term" value="F:monoacylglycerol lipase activity"/>
    <property type="evidence" value="ECO:0007669"/>
    <property type="project" value="TreeGrafter"/>
</dbReference>
<dbReference type="ESTHER" id="neofi-a1di44">
    <property type="family name" value="Epoxide_hydrolase"/>
</dbReference>
<keyword evidence="3" id="KW-1185">Reference proteome</keyword>
<protein>
    <submittedName>
        <fullName evidence="2">Epoxide hydrolase, putative</fullName>
    </submittedName>
</protein>
<dbReference type="GO" id="GO:0016020">
    <property type="term" value="C:membrane"/>
    <property type="evidence" value="ECO:0007669"/>
    <property type="project" value="TreeGrafter"/>
</dbReference>
<dbReference type="VEuPathDB" id="FungiDB:AFUB_030500"/>
<dbReference type="InterPro" id="IPR000073">
    <property type="entry name" value="AB_hydrolase_1"/>
</dbReference>
<feature type="domain" description="AB hydrolase-1" evidence="1">
    <location>
        <begin position="34"/>
        <end position="146"/>
    </location>
</feature>
<dbReference type="Gene3D" id="3.40.50.1820">
    <property type="entry name" value="alpha/beta hydrolase"/>
    <property type="match status" value="1"/>
</dbReference>
<dbReference type="Proteomes" id="UP000001699">
    <property type="component" value="Unassembled WGS sequence"/>
</dbReference>
<proteinExistence type="predicted"/>
<sequence length="255" mass="28886">MASIAFPEIAKLHTLSTSHTYNYVYHAATASQATILLLHGFPSSCYDWRHQIHHFINLGYGVLAPDLLGYGGTSKPTAVEEYKLKSMAREIIELLEHEGLRQIHAVAHDTGCNLLSRLADYYPDRLLSCTFIAVPYSKPGEHFDLDMERAMHIRILQGHHKPALNWYHALVRNVNKDDEVEANLDAKFKMPVLMIGPQLNKFEILGFLEQMEDFAEDFTLKRVSTAGHWIQLEAREELNAMLEAFLARPGCAGKV</sequence>
<dbReference type="InterPro" id="IPR000639">
    <property type="entry name" value="Epox_hydrolase-like"/>
</dbReference>
<dbReference type="PRINTS" id="PR00412">
    <property type="entry name" value="EPOXHYDRLASE"/>
</dbReference>
<dbReference type="HOGENOM" id="CLU_020336_7_0_1"/>
<dbReference type="GO" id="GO:0046464">
    <property type="term" value="P:acylglycerol catabolic process"/>
    <property type="evidence" value="ECO:0007669"/>
    <property type="project" value="TreeGrafter"/>
</dbReference>
<organism evidence="2 3">
    <name type="scientific">Aspergillus fumigatus (strain CBS 144.89 / FGSC A1163 / CEA10)</name>
    <name type="common">Neosartorya fumigata</name>
    <dbReference type="NCBI Taxonomy" id="451804"/>
    <lineage>
        <taxon>Eukaryota</taxon>
        <taxon>Fungi</taxon>
        <taxon>Dikarya</taxon>
        <taxon>Ascomycota</taxon>
        <taxon>Pezizomycotina</taxon>
        <taxon>Eurotiomycetes</taxon>
        <taxon>Eurotiomycetidae</taxon>
        <taxon>Eurotiales</taxon>
        <taxon>Aspergillaceae</taxon>
        <taxon>Aspergillus</taxon>
        <taxon>Aspergillus subgen. Fumigati</taxon>
    </lineage>
</organism>
<accession>B0XU66</accession>
<keyword evidence="2" id="KW-0378">Hydrolase</keyword>
<dbReference type="InterPro" id="IPR029058">
    <property type="entry name" value="AB_hydrolase_fold"/>
</dbReference>
<dbReference type="Pfam" id="PF00561">
    <property type="entry name" value="Abhydrolase_1"/>
    <property type="match status" value="1"/>
</dbReference>